<dbReference type="SUPFAM" id="SSF102588">
    <property type="entry name" value="LmbE-like"/>
    <property type="match status" value="1"/>
</dbReference>
<dbReference type="Pfam" id="PF02585">
    <property type="entry name" value="PIG-L"/>
    <property type="match status" value="1"/>
</dbReference>
<evidence type="ECO:0000313" key="2">
    <source>
        <dbReference type="Proteomes" id="UP000649604"/>
    </source>
</evidence>
<reference evidence="1" key="1">
    <citation type="submission" date="2019-11" db="EMBL/GenBank/DDBJ databases">
        <title>Microbial mats filling the niche in hypersaline microbial mats.</title>
        <authorList>
            <person name="Wong H.L."/>
            <person name="Macleod F.I."/>
            <person name="White R.A. III"/>
            <person name="Burns B.P."/>
        </authorList>
    </citation>
    <scope>NUCLEOTIDE SEQUENCE</scope>
    <source>
        <strain evidence="1">Rbin_158</strain>
    </source>
</reference>
<comment type="caution">
    <text evidence="1">The sequence shown here is derived from an EMBL/GenBank/DDBJ whole genome shotgun (WGS) entry which is preliminary data.</text>
</comment>
<sequence>MNTRIFALGAHPDDIEFMMGGTLLLLQQAGCEFHYMTLANGNCGTTEYSSEEIVKIRREESRQAAAYLGATYHESLVNDLEIFYTQDLIRQVTSVIRRIQPDIMLIPSPEDYMEDHMNTSRIAVTAAFCRGIPNYASFPPVAPIQQEVTLYHALPYGLTDGLRRPIQPDLYVDVTSVIDRKEAMLACHKSQKQWLDASQGLDSYLITMREMTAEVGTMSGKFEYAEGWRRHLHLGFAGQAIDPLQDLLHAYCHTPEE</sequence>
<gene>
    <name evidence="1" type="ORF">GF339_15880</name>
</gene>
<protein>
    <submittedName>
        <fullName evidence="1">LmbE family protein</fullName>
    </submittedName>
</protein>
<dbReference type="EMBL" id="WJJP01000521">
    <property type="protein sequence ID" value="MBD3326065.1"/>
    <property type="molecule type" value="Genomic_DNA"/>
</dbReference>
<dbReference type="InterPro" id="IPR024078">
    <property type="entry name" value="LmbE-like_dom_sf"/>
</dbReference>
<dbReference type="Gene3D" id="3.40.50.10320">
    <property type="entry name" value="LmbE-like"/>
    <property type="match status" value="1"/>
</dbReference>
<dbReference type="GO" id="GO:0016811">
    <property type="term" value="F:hydrolase activity, acting on carbon-nitrogen (but not peptide) bonds, in linear amides"/>
    <property type="evidence" value="ECO:0007669"/>
    <property type="project" value="TreeGrafter"/>
</dbReference>
<evidence type="ECO:0000313" key="1">
    <source>
        <dbReference type="EMBL" id="MBD3326065.1"/>
    </source>
</evidence>
<dbReference type="AlphaFoldDB" id="A0A9D5JXR6"/>
<dbReference type="Proteomes" id="UP000649604">
    <property type="component" value="Unassembled WGS sequence"/>
</dbReference>
<accession>A0A9D5JXR6</accession>
<dbReference type="InterPro" id="IPR003737">
    <property type="entry name" value="GlcNAc_PI_deacetylase-related"/>
</dbReference>
<dbReference type="PANTHER" id="PTHR12993">
    <property type="entry name" value="N-ACETYLGLUCOSAMINYL-PHOSPHATIDYLINOSITOL DE-N-ACETYLASE-RELATED"/>
    <property type="match status" value="1"/>
</dbReference>
<proteinExistence type="predicted"/>
<name>A0A9D5JXR6_9BACT</name>
<dbReference type="PANTHER" id="PTHR12993:SF30">
    <property type="entry name" value="N-ACETYL-ALPHA-D-GLUCOSAMINYL L-MALATE DEACETYLASE 1"/>
    <property type="match status" value="1"/>
</dbReference>
<organism evidence="1 2">
    <name type="scientific">candidate division KSB3 bacterium</name>
    <dbReference type="NCBI Taxonomy" id="2044937"/>
    <lineage>
        <taxon>Bacteria</taxon>
        <taxon>candidate division KSB3</taxon>
    </lineage>
</organism>